<keyword evidence="2" id="KW-1185">Reference proteome</keyword>
<accession>A0A2P8D7J3</accession>
<reference evidence="1 2" key="1">
    <citation type="submission" date="2018-03" db="EMBL/GenBank/DDBJ databases">
        <title>Genomic Encyclopedia of Type Strains, Phase III (KMG-III): the genomes of soil and plant-associated and newly described type strains.</title>
        <authorList>
            <person name="Whitman W."/>
        </authorList>
    </citation>
    <scope>NUCLEOTIDE SEQUENCE [LARGE SCALE GENOMIC DNA]</scope>
    <source>
        <strain evidence="1 2">CGMCC 1.12700</strain>
    </source>
</reference>
<evidence type="ECO:0000313" key="2">
    <source>
        <dbReference type="Proteomes" id="UP000240572"/>
    </source>
</evidence>
<sequence length="181" mass="20649">MMLLLLCFFIHKGANGITRKDPRVTAISRATNEVFLETYYVTVSVEIGKMTGSGSLIKNEGGFIVLKGLTLYELIYKNDLSINCFSNFLFATWIKGEDILLDDVQYEKVKGYLISNNDAEKYLAKNSNDLLAKTAKGNFLPKIDPHNPNYQDRCLIYNLLNNNYEVEIDDESGYIYFVKIK</sequence>
<dbReference type="RefSeq" id="WP_106522175.1">
    <property type="nucleotide sequence ID" value="NZ_PYGD01000002.1"/>
</dbReference>
<organism evidence="1 2">
    <name type="scientific">Taibaiella chishuiensis</name>
    <dbReference type="NCBI Taxonomy" id="1434707"/>
    <lineage>
        <taxon>Bacteria</taxon>
        <taxon>Pseudomonadati</taxon>
        <taxon>Bacteroidota</taxon>
        <taxon>Chitinophagia</taxon>
        <taxon>Chitinophagales</taxon>
        <taxon>Chitinophagaceae</taxon>
        <taxon>Taibaiella</taxon>
    </lineage>
</organism>
<comment type="caution">
    <text evidence="1">The sequence shown here is derived from an EMBL/GenBank/DDBJ whole genome shotgun (WGS) entry which is preliminary data.</text>
</comment>
<gene>
    <name evidence="1" type="ORF">B0I18_102121</name>
</gene>
<dbReference type="EMBL" id="PYGD01000002">
    <property type="protein sequence ID" value="PSK93151.1"/>
    <property type="molecule type" value="Genomic_DNA"/>
</dbReference>
<protein>
    <submittedName>
        <fullName evidence="1">Uncharacterized protein</fullName>
    </submittedName>
</protein>
<name>A0A2P8D7J3_9BACT</name>
<evidence type="ECO:0000313" key="1">
    <source>
        <dbReference type="EMBL" id="PSK93151.1"/>
    </source>
</evidence>
<dbReference type="Proteomes" id="UP000240572">
    <property type="component" value="Unassembled WGS sequence"/>
</dbReference>
<proteinExistence type="predicted"/>
<dbReference type="AlphaFoldDB" id="A0A2P8D7J3"/>